<gene>
    <name evidence="1" type="ORF">SAMN02745123_01818</name>
</gene>
<proteinExistence type="predicted"/>
<evidence type="ECO:0008006" key="3">
    <source>
        <dbReference type="Google" id="ProtNLM"/>
    </source>
</evidence>
<keyword evidence="2" id="KW-1185">Reference proteome</keyword>
<evidence type="ECO:0000313" key="1">
    <source>
        <dbReference type="EMBL" id="SHK42640.1"/>
    </source>
</evidence>
<dbReference type="Proteomes" id="UP000183997">
    <property type="component" value="Unassembled WGS sequence"/>
</dbReference>
<dbReference type="EMBL" id="FRAR01000013">
    <property type="protein sequence ID" value="SHK42640.1"/>
    <property type="molecule type" value="Genomic_DNA"/>
</dbReference>
<protein>
    <recommendedName>
        <fullName evidence="3">Transcription factor zinc-finger domain-containing protein</fullName>
    </recommendedName>
</protein>
<sequence length="44" mass="4995">MTCPRCGKEMKLANDAYYGGDNFYCEDCDIYKAADDVELDLNGY</sequence>
<evidence type="ECO:0000313" key="2">
    <source>
        <dbReference type="Proteomes" id="UP000183997"/>
    </source>
</evidence>
<organism evidence="1 2">
    <name type="scientific">Desulforamulus aeronauticus DSM 10349</name>
    <dbReference type="NCBI Taxonomy" id="1121421"/>
    <lineage>
        <taxon>Bacteria</taxon>
        <taxon>Bacillati</taxon>
        <taxon>Bacillota</taxon>
        <taxon>Clostridia</taxon>
        <taxon>Eubacteriales</taxon>
        <taxon>Peptococcaceae</taxon>
        <taxon>Desulforamulus</taxon>
    </lineage>
</organism>
<dbReference type="RefSeq" id="WP_274377384.1">
    <property type="nucleotide sequence ID" value="NZ_FRAR01000013.1"/>
</dbReference>
<name>A0A1M6SD52_9FIRM</name>
<dbReference type="AlphaFoldDB" id="A0A1M6SD52"/>
<reference evidence="2" key="1">
    <citation type="submission" date="2016-11" db="EMBL/GenBank/DDBJ databases">
        <authorList>
            <person name="Varghese N."/>
            <person name="Submissions S."/>
        </authorList>
    </citation>
    <scope>NUCLEOTIDE SEQUENCE [LARGE SCALE GENOMIC DNA]</scope>
    <source>
        <strain evidence="2">DSM 10349</strain>
    </source>
</reference>
<accession>A0A1M6SD52</accession>